<dbReference type="InterPro" id="IPR000618">
    <property type="entry name" value="Insect_cuticle"/>
</dbReference>
<reference evidence="2" key="1">
    <citation type="submission" date="2020-08" db="EMBL/GenBank/DDBJ databases">
        <title>Multicomponent nature underlies the extraordinary mechanical properties of spider dragline silk.</title>
        <authorList>
            <person name="Kono N."/>
            <person name="Nakamura H."/>
            <person name="Mori M."/>
            <person name="Yoshida Y."/>
            <person name="Ohtoshi R."/>
            <person name="Malay A.D."/>
            <person name="Moran D.A.P."/>
            <person name="Tomita M."/>
            <person name="Numata K."/>
            <person name="Arakawa K."/>
        </authorList>
    </citation>
    <scope>NUCLEOTIDE SEQUENCE</scope>
</reference>
<comment type="caution">
    <text evidence="2">The sequence shown here is derived from an EMBL/GenBank/DDBJ whole genome shotgun (WGS) entry which is preliminary data.</text>
</comment>
<proteinExistence type="predicted"/>
<organism evidence="2 3">
    <name type="scientific">Trichonephila inaurata madagascariensis</name>
    <dbReference type="NCBI Taxonomy" id="2747483"/>
    <lineage>
        <taxon>Eukaryota</taxon>
        <taxon>Metazoa</taxon>
        <taxon>Ecdysozoa</taxon>
        <taxon>Arthropoda</taxon>
        <taxon>Chelicerata</taxon>
        <taxon>Arachnida</taxon>
        <taxon>Araneae</taxon>
        <taxon>Araneomorphae</taxon>
        <taxon>Entelegynae</taxon>
        <taxon>Araneoidea</taxon>
        <taxon>Nephilidae</taxon>
        <taxon>Trichonephila</taxon>
        <taxon>Trichonephila inaurata</taxon>
    </lineage>
</organism>
<dbReference type="GO" id="GO:0062129">
    <property type="term" value="C:chitin-based extracellular matrix"/>
    <property type="evidence" value="ECO:0007669"/>
    <property type="project" value="TreeGrafter"/>
</dbReference>
<dbReference type="GO" id="GO:0008010">
    <property type="term" value="F:structural constituent of chitin-based larval cuticle"/>
    <property type="evidence" value="ECO:0007669"/>
    <property type="project" value="TreeGrafter"/>
</dbReference>
<sequence length="172" mass="18879">MQIRKPHPKRKTSDTAVYKVCQKSFYHHSNQSSNKHHQAIMSPSNTFVFLSVVVLASLVHAQQFLSLTPLSPPVVQLPKPYSFGYEFGDGLGMNQYRHESADGTGSVKGTYGYLDGIGVFRHVEYTADKDGFRSVIRSNEPGLSNHVAADASYVVQPPPPAAAVQASDQFVL</sequence>
<evidence type="ECO:0000256" key="1">
    <source>
        <dbReference type="PROSITE-ProRule" id="PRU00497"/>
    </source>
</evidence>
<dbReference type="AlphaFoldDB" id="A0A8X6MGS2"/>
<dbReference type="Pfam" id="PF00379">
    <property type="entry name" value="Chitin_bind_4"/>
    <property type="match status" value="1"/>
</dbReference>
<keyword evidence="3" id="KW-1185">Reference proteome</keyword>
<protein>
    <submittedName>
        <fullName evidence="2">Cuticle protein 16.8</fullName>
    </submittedName>
</protein>
<accession>A0A8X6MGS2</accession>
<dbReference type="Proteomes" id="UP000886998">
    <property type="component" value="Unassembled WGS sequence"/>
</dbReference>
<dbReference type="InterPro" id="IPR050468">
    <property type="entry name" value="Cuticle_Struct_Prot"/>
</dbReference>
<keyword evidence="1" id="KW-0193">Cuticle</keyword>
<dbReference type="OrthoDB" id="6358661at2759"/>
<evidence type="ECO:0000313" key="3">
    <source>
        <dbReference type="Proteomes" id="UP000886998"/>
    </source>
</evidence>
<evidence type="ECO:0000313" key="2">
    <source>
        <dbReference type="EMBL" id="GFS50729.1"/>
    </source>
</evidence>
<dbReference type="EMBL" id="BMAV01026477">
    <property type="protein sequence ID" value="GFS50729.1"/>
    <property type="molecule type" value="Genomic_DNA"/>
</dbReference>
<dbReference type="PANTHER" id="PTHR10380">
    <property type="entry name" value="CUTICLE PROTEIN"/>
    <property type="match status" value="1"/>
</dbReference>
<gene>
    <name evidence="2" type="primary">NCL1_29594</name>
    <name evidence="2" type="ORF">TNIN_150731</name>
</gene>
<name>A0A8X6MGS2_9ARAC</name>
<dbReference type="PROSITE" id="PS51155">
    <property type="entry name" value="CHIT_BIND_RR_2"/>
    <property type="match status" value="1"/>
</dbReference>